<dbReference type="AlphaFoldDB" id="A0A7V2ZLE3"/>
<feature type="transmembrane region" description="Helical" evidence="1">
    <location>
        <begin position="63"/>
        <end position="82"/>
    </location>
</feature>
<organism evidence="2">
    <name type="scientific">Ignavibacterium album</name>
    <dbReference type="NCBI Taxonomy" id="591197"/>
    <lineage>
        <taxon>Bacteria</taxon>
        <taxon>Pseudomonadati</taxon>
        <taxon>Ignavibacteriota</taxon>
        <taxon>Ignavibacteria</taxon>
        <taxon>Ignavibacteriales</taxon>
        <taxon>Ignavibacteriaceae</taxon>
        <taxon>Ignavibacterium</taxon>
    </lineage>
</organism>
<proteinExistence type="predicted"/>
<sequence>MNFDGIVSLLIACIEWILLINLLIFSKKDKTNLIALVMIALLAGYQTMEFIMCNLGFTQQIFPYIAFVIISYLPPLNLFLVLTLASNYKSDWKVILLFLPAIFFTIYYLFMISNFEVAKCTVLYASYHYPLGDLYGFFYYLPILISLIILIKKIPNSSDKKQKLILKVLLYSTIFISLPVVVGFTLMFFGSYAIISSMESIMCKFAFVYALSLGFLILYNSPFKDERNYFKYLSGYKQWNS</sequence>
<evidence type="ECO:0000313" key="2">
    <source>
        <dbReference type="EMBL" id="HFI92158.1"/>
    </source>
</evidence>
<feature type="transmembrane region" description="Helical" evidence="1">
    <location>
        <begin position="134"/>
        <end position="152"/>
    </location>
</feature>
<evidence type="ECO:0000256" key="1">
    <source>
        <dbReference type="SAM" id="Phobius"/>
    </source>
</evidence>
<gene>
    <name evidence="2" type="ORF">ENS31_11635</name>
</gene>
<keyword evidence="1" id="KW-1133">Transmembrane helix</keyword>
<name>A0A7V2ZLE3_9BACT</name>
<comment type="caution">
    <text evidence="2">The sequence shown here is derived from an EMBL/GenBank/DDBJ whole genome shotgun (WGS) entry which is preliminary data.</text>
</comment>
<feature type="transmembrane region" description="Helical" evidence="1">
    <location>
        <begin position="94"/>
        <end position="114"/>
    </location>
</feature>
<keyword evidence="1" id="KW-0812">Transmembrane</keyword>
<accession>A0A7V2ZLE3</accession>
<feature type="transmembrane region" description="Helical" evidence="1">
    <location>
        <begin position="33"/>
        <end position="57"/>
    </location>
</feature>
<dbReference type="EMBL" id="DSUJ01000010">
    <property type="protein sequence ID" value="HFI92158.1"/>
    <property type="molecule type" value="Genomic_DNA"/>
</dbReference>
<evidence type="ECO:0008006" key="3">
    <source>
        <dbReference type="Google" id="ProtNLM"/>
    </source>
</evidence>
<feature type="transmembrane region" description="Helical" evidence="1">
    <location>
        <begin position="6"/>
        <end position="26"/>
    </location>
</feature>
<reference evidence="2" key="1">
    <citation type="journal article" date="2020" name="mSystems">
        <title>Genome- and Community-Level Interaction Insights into Carbon Utilization and Element Cycling Functions of Hydrothermarchaeota in Hydrothermal Sediment.</title>
        <authorList>
            <person name="Zhou Z."/>
            <person name="Liu Y."/>
            <person name="Xu W."/>
            <person name="Pan J."/>
            <person name="Luo Z.H."/>
            <person name="Li M."/>
        </authorList>
    </citation>
    <scope>NUCLEOTIDE SEQUENCE [LARGE SCALE GENOMIC DNA]</scope>
    <source>
        <strain evidence="2">SpSt-479</strain>
    </source>
</reference>
<feature type="transmembrane region" description="Helical" evidence="1">
    <location>
        <begin position="164"/>
        <end position="195"/>
    </location>
</feature>
<feature type="transmembrane region" description="Helical" evidence="1">
    <location>
        <begin position="201"/>
        <end position="219"/>
    </location>
</feature>
<protein>
    <recommendedName>
        <fullName evidence="3">Histidine kinase N-terminal 7TM region domain-containing protein</fullName>
    </recommendedName>
</protein>
<keyword evidence="1" id="KW-0472">Membrane</keyword>